<comment type="catalytic activity">
    <reaction evidence="1">
        <text>Random hydrolysis of (1-&gt;4)-beta-D-mannosidic linkages in mannans, galactomannans and glucomannans.</text>
        <dbReference type="EC" id="3.2.1.78"/>
    </reaction>
</comment>
<dbReference type="AlphaFoldDB" id="A0A9E7K1M7"/>
<evidence type="ECO:0000259" key="7">
    <source>
        <dbReference type="Pfam" id="PF26410"/>
    </source>
</evidence>
<evidence type="ECO:0000256" key="3">
    <source>
        <dbReference type="ARBA" id="ARBA00012706"/>
    </source>
</evidence>
<dbReference type="PANTHER" id="PTHR31451">
    <property type="match status" value="1"/>
</dbReference>
<feature type="region of interest" description="Disordered" evidence="6">
    <location>
        <begin position="234"/>
        <end position="271"/>
    </location>
</feature>
<dbReference type="EMBL" id="CP097507">
    <property type="protein sequence ID" value="URE00155.1"/>
    <property type="molecule type" value="Genomic_DNA"/>
</dbReference>
<feature type="domain" description="Glycoside hydrolase family 5" evidence="7">
    <location>
        <begin position="11"/>
        <end position="88"/>
    </location>
</feature>
<organism evidence="8 9">
    <name type="scientific">Musa troglodytarum</name>
    <name type="common">fe'i banana</name>
    <dbReference type="NCBI Taxonomy" id="320322"/>
    <lineage>
        <taxon>Eukaryota</taxon>
        <taxon>Viridiplantae</taxon>
        <taxon>Streptophyta</taxon>
        <taxon>Embryophyta</taxon>
        <taxon>Tracheophyta</taxon>
        <taxon>Spermatophyta</taxon>
        <taxon>Magnoliopsida</taxon>
        <taxon>Liliopsida</taxon>
        <taxon>Zingiberales</taxon>
        <taxon>Musaceae</taxon>
        <taxon>Musa</taxon>
    </lineage>
</organism>
<dbReference type="Gene3D" id="3.20.20.80">
    <property type="entry name" value="Glycosidases"/>
    <property type="match status" value="1"/>
</dbReference>
<feature type="compositionally biased region" description="Basic and acidic residues" evidence="6">
    <location>
        <begin position="256"/>
        <end position="271"/>
    </location>
</feature>
<evidence type="ECO:0000256" key="6">
    <source>
        <dbReference type="SAM" id="MobiDB-lite"/>
    </source>
</evidence>
<dbReference type="Pfam" id="PF26410">
    <property type="entry name" value="GH5_mannosidase"/>
    <property type="match status" value="1"/>
</dbReference>
<evidence type="ECO:0000313" key="9">
    <source>
        <dbReference type="Proteomes" id="UP001055439"/>
    </source>
</evidence>
<evidence type="ECO:0000256" key="5">
    <source>
        <dbReference type="ARBA" id="ARBA00023295"/>
    </source>
</evidence>
<evidence type="ECO:0000256" key="4">
    <source>
        <dbReference type="ARBA" id="ARBA00022801"/>
    </source>
</evidence>
<comment type="similarity">
    <text evidence="2">Belongs to the glycosyl hydrolase 5 (cellulase A) family.</text>
</comment>
<keyword evidence="4 8" id="KW-0378">Hydrolase</keyword>
<dbReference type="EC" id="3.2.1.78" evidence="3"/>
<gene>
    <name evidence="8" type="ORF">MUK42_37660</name>
</gene>
<dbReference type="PANTHER" id="PTHR31451:SF45">
    <property type="entry name" value="MANNAN ENDO-1,4-BETA-MANNOSIDASE 2"/>
    <property type="match status" value="1"/>
</dbReference>
<evidence type="ECO:0000256" key="1">
    <source>
        <dbReference type="ARBA" id="ARBA00001678"/>
    </source>
</evidence>
<keyword evidence="5" id="KW-0326">Glycosidase</keyword>
<dbReference type="SUPFAM" id="SSF51445">
    <property type="entry name" value="(Trans)glycosidases"/>
    <property type="match status" value="1"/>
</dbReference>
<name>A0A9E7K1M7_9LILI</name>
<reference evidence="8" key="1">
    <citation type="submission" date="2022-05" db="EMBL/GenBank/DDBJ databases">
        <title>The Musa troglodytarum L. genome provides insights into the mechanism of non-climacteric behaviour and enrichment of carotenoids.</title>
        <authorList>
            <person name="Wang J."/>
        </authorList>
    </citation>
    <scope>NUCLEOTIDE SEQUENCE</scope>
    <source>
        <tissue evidence="8">Leaf</tissue>
    </source>
</reference>
<dbReference type="InterPro" id="IPR017853">
    <property type="entry name" value="GH"/>
</dbReference>
<sequence>MFFFREVGAGLDQKMKYISRWLISHIEDGDKELKKPVLFTEFGLSDKTNGFDHSHRDVFYKSIFDIVYRSARKGRSGAGAFVWQFMVAGMQEYCDDFGFVPDERPSMYRLIKKQSCRMVKLSYGKDTSTKLTGGANAASMIESTPISGDCRSCRNPRTKKASLFRDGGSSLIMFVATAPGSAALKYKKPSAARALAAAAPKPELACKQQSFRYPSEKPVKCAGGVLTPVTTQRGLWIGEEGPGAKRRRGKRGGFGPRREGKRAERRGARRR</sequence>
<proteinExistence type="inferred from homology"/>
<dbReference type="Proteomes" id="UP001055439">
    <property type="component" value="Chromosome 5"/>
</dbReference>
<dbReference type="InterPro" id="IPR045053">
    <property type="entry name" value="MAN-like"/>
</dbReference>
<dbReference type="InterPro" id="IPR001547">
    <property type="entry name" value="Glyco_hydro_5"/>
</dbReference>
<keyword evidence="9" id="KW-1185">Reference proteome</keyword>
<accession>A0A9E7K1M7</accession>
<evidence type="ECO:0000313" key="8">
    <source>
        <dbReference type="EMBL" id="URE00155.1"/>
    </source>
</evidence>
<dbReference type="OrthoDB" id="406631at2759"/>
<evidence type="ECO:0000256" key="2">
    <source>
        <dbReference type="ARBA" id="ARBA00005641"/>
    </source>
</evidence>
<protein>
    <recommendedName>
        <fullName evidence="3">mannan endo-1,4-beta-mannosidase</fullName>
        <ecNumber evidence="3">3.2.1.78</ecNumber>
    </recommendedName>
</protein>
<dbReference type="GO" id="GO:0016985">
    <property type="term" value="F:mannan endo-1,4-beta-mannosidase activity"/>
    <property type="evidence" value="ECO:0007669"/>
    <property type="project" value="UniProtKB-EC"/>
</dbReference>